<organism evidence="1 2">
    <name type="scientific">Linnemannia hyalina</name>
    <dbReference type="NCBI Taxonomy" id="64524"/>
    <lineage>
        <taxon>Eukaryota</taxon>
        <taxon>Fungi</taxon>
        <taxon>Fungi incertae sedis</taxon>
        <taxon>Mucoromycota</taxon>
        <taxon>Mortierellomycotina</taxon>
        <taxon>Mortierellomycetes</taxon>
        <taxon>Mortierellales</taxon>
        <taxon>Mortierellaceae</taxon>
        <taxon>Linnemannia</taxon>
    </lineage>
</organism>
<name>A0A9P8BV17_9FUNG</name>
<dbReference type="Proteomes" id="UP000707451">
    <property type="component" value="Unassembled WGS sequence"/>
</dbReference>
<dbReference type="AlphaFoldDB" id="A0A9P8BV17"/>
<keyword evidence="2" id="KW-1185">Reference proteome</keyword>
<gene>
    <name evidence="1" type="ORF">KI688_012430</name>
</gene>
<proteinExistence type="predicted"/>
<accession>A0A9P8BV17</accession>
<sequence>MEASVSGLYHSSDFYNVVKSLLRKLLFALHPQIEQDRHCPPDFGQLKMRVWILMLDSAKKSAFYTVLQIVNQILLWIELEMFAPPTSEHMGELVSKASTNALQHMESTFGSATSTSCGRKVDMSVRIRFKSSTASSEICRKQQKKSVRLNAAIMLELESCDLNINHSYPIIAEGQALELNFYTLRRYGIVLGAGKASTKVALHSQVEHLKAFFGPDVIFILLAFKEAFQVQIVI</sequence>
<evidence type="ECO:0000313" key="2">
    <source>
        <dbReference type="Proteomes" id="UP000707451"/>
    </source>
</evidence>
<reference evidence="1" key="1">
    <citation type="submission" date="2021-06" db="EMBL/GenBank/DDBJ databases">
        <title>Genome Sequence of Mortierella hyaline Strain SCG-10, a Cold-Adapted, Nitrate-Reducing Fungus Isolated from Soil in Minnesota, USA.</title>
        <authorList>
            <person name="Aldossari N."/>
        </authorList>
    </citation>
    <scope>NUCLEOTIDE SEQUENCE</scope>
    <source>
        <strain evidence="1">SCG-10</strain>
    </source>
</reference>
<comment type="caution">
    <text evidence="1">The sequence shown here is derived from an EMBL/GenBank/DDBJ whole genome shotgun (WGS) entry which is preliminary data.</text>
</comment>
<dbReference type="OrthoDB" id="2442475at2759"/>
<protein>
    <submittedName>
        <fullName evidence="1">Uncharacterized protein</fullName>
    </submittedName>
</protein>
<evidence type="ECO:0000313" key="1">
    <source>
        <dbReference type="EMBL" id="KAG9066522.1"/>
    </source>
</evidence>
<dbReference type="EMBL" id="JAHRHY010000009">
    <property type="protein sequence ID" value="KAG9066522.1"/>
    <property type="molecule type" value="Genomic_DNA"/>
</dbReference>